<feature type="domain" description="EGF-like" evidence="3 4">
    <location>
        <begin position="176"/>
        <end position="187"/>
    </location>
</feature>
<sequence>MTKRFVGCGGPTKYRSIMIKLVSLLLLSALLCCVQGAAPTVQNTTCSVTRNDYTTYATCTPNTIDPPDSMRKVMAKPPPPNYTPYSCQEDMDSMTFMGRVDVSFSANGQTQKNTICSTFQCMRSSDETTTVNWLNKYAENQTYPCYYDVNNVNTVFFDRSGFCSYRGIYDTSKASCTCNAGYNGDTCAGSDVQPGSSDANTLTISSIVIIAVIATITLFM</sequence>
<dbReference type="InterPro" id="IPR000742">
    <property type="entry name" value="EGF"/>
</dbReference>
<evidence type="ECO:0000256" key="1">
    <source>
        <dbReference type="SAM" id="Phobius"/>
    </source>
</evidence>
<protein>
    <recommendedName>
        <fullName evidence="3 4">EGF-like domain-containing protein</fullName>
    </recommendedName>
</protein>
<keyword evidence="1" id="KW-0472">Membrane</keyword>
<dbReference type="GeneID" id="31366812"/>
<gene>
    <name evidence="5" type="ORF">PPL_11344</name>
</gene>
<name>D3BT52_HETP5</name>
<dbReference type="PROSITE" id="PS01186">
    <property type="entry name" value="EGF_2"/>
    <property type="match status" value="1"/>
</dbReference>
<proteinExistence type="predicted"/>
<dbReference type="PROSITE" id="PS00022">
    <property type="entry name" value="EGF_1"/>
    <property type="match status" value="1"/>
</dbReference>
<feature type="transmembrane region" description="Helical" evidence="1">
    <location>
        <begin position="202"/>
        <end position="219"/>
    </location>
</feature>
<dbReference type="Proteomes" id="UP000001396">
    <property type="component" value="Unassembled WGS sequence"/>
</dbReference>
<organism evidence="5 6">
    <name type="scientific">Heterostelium pallidum (strain ATCC 26659 / Pp 5 / PN500)</name>
    <name type="common">Cellular slime mold</name>
    <name type="synonym">Polysphondylium pallidum</name>
    <dbReference type="NCBI Taxonomy" id="670386"/>
    <lineage>
        <taxon>Eukaryota</taxon>
        <taxon>Amoebozoa</taxon>
        <taxon>Evosea</taxon>
        <taxon>Eumycetozoa</taxon>
        <taxon>Dictyostelia</taxon>
        <taxon>Acytosteliales</taxon>
        <taxon>Acytosteliaceae</taxon>
        <taxon>Heterostelium</taxon>
    </lineage>
</organism>
<dbReference type="EMBL" id="ADBJ01000056">
    <property type="protein sequence ID" value="EFA75269.1"/>
    <property type="molecule type" value="Genomic_DNA"/>
</dbReference>
<feature type="chain" id="PRO_5003041561" description="EGF-like domain-containing protein" evidence="2">
    <location>
        <begin position="37"/>
        <end position="220"/>
    </location>
</feature>
<keyword evidence="1" id="KW-1133">Transmembrane helix</keyword>
<keyword evidence="2" id="KW-0732">Signal</keyword>
<keyword evidence="6" id="KW-1185">Reference proteome</keyword>
<dbReference type="OMA" id="STETQIC"/>
<evidence type="ECO:0000313" key="5">
    <source>
        <dbReference type="EMBL" id="EFA75269.1"/>
    </source>
</evidence>
<evidence type="ECO:0000259" key="3">
    <source>
        <dbReference type="PROSITE" id="PS00022"/>
    </source>
</evidence>
<evidence type="ECO:0000313" key="6">
    <source>
        <dbReference type="Proteomes" id="UP000001396"/>
    </source>
</evidence>
<comment type="caution">
    <text evidence="5">The sequence shown here is derived from an EMBL/GenBank/DDBJ whole genome shotgun (WGS) entry which is preliminary data.</text>
</comment>
<feature type="signal peptide" evidence="2">
    <location>
        <begin position="1"/>
        <end position="36"/>
    </location>
</feature>
<dbReference type="RefSeq" id="XP_020427403.1">
    <property type="nucleotide sequence ID" value="XM_020582100.1"/>
</dbReference>
<keyword evidence="1" id="KW-0812">Transmembrane</keyword>
<accession>D3BT52</accession>
<dbReference type="AlphaFoldDB" id="D3BT52"/>
<reference evidence="5 6" key="1">
    <citation type="journal article" date="2011" name="Genome Res.">
        <title>Phylogeny-wide analysis of social amoeba genomes highlights ancient origins for complex intercellular communication.</title>
        <authorList>
            <person name="Heidel A.J."/>
            <person name="Lawal H.M."/>
            <person name="Felder M."/>
            <person name="Schilde C."/>
            <person name="Helps N.R."/>
            <person name="Tunggal B."/>
            <person name="Rivero F."/>
            <person name="John U."/>
            <person name="Schleicher M."/>
            <person name="Eichinger L."/>
            <person name="Platzer M."/>
            <person name="Noegel A.A."/>
            <person name="Schaap P."/>
            <person name="Gloeckner G."/>
        </authorList>
    </citation>
    <scope>NUCLEOTIDE SEQUENCE [LARGE SCALE GENOMIC DNA]</scope>
    <source>
        <strain evidence="6">ATCC 26659 / Pp 5 / PN500</strain>
    </source>
</reference>
<evidence type="ECO:0000256" key="2">
    <source>
        <dbReference type="SAM" id="SignalP"/>
    </source>
</evidence>
<dbReference type="InParanoid" id="D3BT52"/>
<evidence type="ECO:0000259" key="4">
    <source>
        <dbReference type="PROSITE" id="PS01186"/>
    </source>
</evidence>